<dbReference type="Gene3D" id="3.60.40.10">
    <property type="entry name" value="PPM-type phosphatase domain"/>
    <property type="match status" value="1"/>
</dbReference>
<dbReference type="PANTHER" id="PTHR43156">
    <property type="entry name" value="STAGE II SPORULATION PROTEIN E-RELATED"/>
    <property type="match status" value="1"/>
</dbReference>
<keyword evidence="1 4" id="KW-0378">Hydrolase</keyword>
<dbReference type="GO" id="GO:0004722">
    <property type="term" value="F:protein serine/threonine phosphatase activity"/>
    <property type="evidence" value="ECO:0007669"/>
    <property type="project" value="UniProtKB-EC"/>
</dbReference>
<organism evidence="4 5">
    <name type="scientific">Desulfofarcimen acetoxidans (strain ATCC 49208 / DSM 771 / KCTC 5769 / VKM B-1644 / 5575)</name>
    <name type="common">Desulfotomaculum acetoxidans</name>
    <dbReference type="NCBI Taxonomy" id="485916"/>
    <lineage>
        <taxon>Bacteria</taxon>
        <taxon>Bacillati</taxon>
        <taxon>Bacillota</taxon>
        <taxon>Clostridia</taxon>
        <taxon>Eubacteriales</taxon>
        <taxon>Peptococcaceae</taxon>
        <taxon>Desulfofarcimen</taxon>
    </lineage>
</organism>
<dbReference type="InterPro" id="IPR036457">
    <property type="entry name" value="PPM-type-like_dom_sf"/>
</dbReference>
<dbReference type="PANTHER" id="PTHR43156:SF2">
    <property type="entry name" value="STAGE II SPORULATION PROTEIN E"/>
    <property type="match status" value="1"/>
</dbReference>
<sequence>MTKYSHTIVYNKTVGKLYTRGGLILFEKTDAYPYSREYGTKKTATPKTKEMFSDYQWFRLNQLFNWNSLMVFILGFFMGRVVLLGELMPFGPAFVSAGLSLGFGPAVVLGAVAGLFSVLQGMELVARFVIIVCLVGVYYSVPKNLRAHPVVLPGVVGAVALVVRTVYLSMSDPVPYNYVSSAFEAFIAALLSFVYLRSLPLLTLVCGERTKKLSAERVFYLLLLLGGLIAGSAGIGYANITLQGLLSRLVVLIAAYAGGTGMGAAVGALVGVLPGLVFTAMPALVGAYSFAGLLAGFSRRFGKAGSILGFVLGNIILCVYMSGYDRLTGVLGETGLASLIFFLLPDRIMRCWSSLRTENHMPLVDSGDKDCPQNNRFKEILAYRIQGMATVFQELFKSYEQSALADLSTHEDRSPQDLVDEIVRRVCGDCPLHRICWEKDFYRTYQYLLDMLARAEASDSRDLDNIPQFLRSRCTRIKELWLTVLCLNELYSAKKLWFGRMKKSREIISEQLKTVCHITDKLVEELQASAGLFEHHDFDLLASLKEKGLDIFDVYTTRQPGGHLEVVINMPSCRGMINCRYKVAPVLTELLGQPYSVVGMNCFSHQKGTERNIMGQESAGYCNFRLYPSLLYRLEVGMARSGKGGSDICGDSYSVVYLNQGKVALILSDGMGSGVSAELESSMTIRLLERLLKSGLEREPAIRMVNSVMLMRSAEDSFATIDLVIIDLCNGSSEFVKIGAPPGYLVRGKRVAPITSSALPIGIIDDIEITTVAKTLVDGDMLVMVTDGVTDACRTSDHEEDWLLKVLPETRNLPPQEVAEFIMQLAQTCSEKDNKYDDMIVMAVRIEKEGI</sequence>
<dbReference type="NCBIfam" id="TIGR02865">
    <property type="entry name" value="spore_II_E"/>
    <property type="match status" value="1"/>
</dbReference>
<dbReference type="PROSITE" id="PS51746">
    <property type="entry name" value="PPM_2"/>
    <property type="match status" value="1"/>
</dbReference>
<dbReference type="InterPro" id="IPR014221">
    <property type="entry name" value="SpoII_E"/>
</dbReference>
<feature type="transmembrane region" description="Helical" evidence="2">
    <location>
        <begin position="95"/>
        <end position="117"/>
    </location>
</feature>
<dbReference type="InterPro" id="IPR052016">
    <property type="entry name" value="Bact_Sigma-Reg"/>
</dbReference>
<dbReference type="Proteomes" id="UP000002217">
    <property type="component" value="Chromosome"/>
</dbReference>
<evidence type="ECO:0000256" key="2">
    <source>
        <dbReference type="SAM" id="Phobius"/>
    </source>
</evidence>
<dbReference type="AlphaFoldDB" id="C8W3S6"/>
<feature type="transmembrane region" description="Helical" evidence="2">
    <location>
        <begin position="249"/>
        <end position="270"/>
    </location>
</feature>
<feature type="transmembrane region" description="Helical" evidence="2">
    <location>
        <begin position="147"/>
        <end position="167"/>
    </location>
</feature>
<feature type="transmembrane region" description="Helical" evidence="2">
    <location>
        <begin position="276"/>
        <end position="297"/>
    </location>
</feature>
<dbReference type="EMBL" id="CP001720">
    <property type="protein sequence ID" value="ACV61180.1"/>
    <property type="molecule type" value="Genomic_DNA"/>
</dbReference>
<evidence type="ECO:0000313" key="5">
    <source>
        <dbReference type="Proteomes" id="UP000002217"/>
    </source>
</evidence>
<feature type="transmembrane region" description="Helical" evidence="2">
    <location>
        <begin position="218"/>
        <end position="237"/>
    </location>
</feature>
<reference evidence="4 5" key="1">
    <citation type="journal article" date="2009" name="Stand. Genomic Sci.">
        <title>Complete genome sequence of Desulfotomaculum acetoxidans type strain (5575).</title>
        <authorList>
            <person name="Spring S."/>
            <person name="Lapidus A."/>
            <person name="Schroder M."/>
            <person name="Gleim D."/>
            <person name="Sims D."/>
            <person name="Meincke L."/>
            <person name="Glavina Del Rio T."/>
            <person name="Tice H."/>
            <person name="Copeland A."/>
            <person name="Cheng J.F."/>
            <person name="Lucas S."/>
            <person name="Chen F."/>
            <person name="Nolan M."/>
            <person name="Bruce D."/>
            <person name="Goodwin L."/>
            <person name="Pitluck S."/>
            <person name="Ivanova N."/>
            <person name="Mavromatis K."/>
            <person name="Mikhailova N."/>
            <person name="Pati A."/>
            <person name="Chen A."/>
            <person name="Palaniappan K."/>
            <person name="Land M."/>
            <person name="Hauser L."/>
            <person name="Chang Y.J."/>
            <person name="Jeffries C.D."/>
            <person name="Chain P."/>
            <person name="Saunders E."/>
            <person name="Brettin T."/>
            <person name="Detter J.C."/>
            <person name="Goker M."/>
            <person name="Bristow J."/>
            <person name="Eisen J.A."/>
            <person name="Markowitz V."/>
            <person name="Hugenholtz P."/>
            <person name="Kyrpides N.C."/>
            <person name="Klenk H.P."/>
            <person name="Han C."/>
        </authorList>
    </citation>
    <scope>NUCLEOTIDE SEQUENCE [LARGE SCALE GENOMIC DNA]</scope>
    <source>
        <strain evidence="5">ATCC 49208 / DSM 771 / VKM B-1644</strain>
    </source>
</reference>
<accession>C8W3S6</accession>
<evidence type="ECO:0000256" key="1">
    <source>
        <dbReference type="ARBA" id="ARBA00022801"/>
    </source>
</evidence>
<dbReference type="KEGG" id="dae:Dtox_0227"/>
<dbReference type="Pfam" id="PF07228">
    <property type="entry name" value="SpoIIE"/>
    <property type="match status" value="1"/>
</dbReference>
<feature type="transmembrane region" description="Helical" evidence="2">
    <location>
        <begin position="304"/>
        <end position="322"/>
    </location>
</feature>
<dbReference type="SUPFAM" id="SSF81606">
    <property type="entry name" value="PP2C-like"/>
    <property type="match status" value="1"/>
</dbReference>
<keyword evidence="2" id="KW-0472">Membrane</keyword>
<evidence type="ECO:0000259" key="3">
    <source>
        <dbReference type="PROSITE" id="PS51746"/>
    </source>
</evidence>
<feature type="transmembrane region" description="Helical" evidence="2">
    <location>
        <begin position="179"/>
        <end position="198"/>
    </location>
</feature>
<dbReference type="HOGENOM" id="CLU_017349_0_0_9"/>
<feature type="transmembrane region" description="Helical" evidence="2">
    <location>
        <begin position="124"/>
        <end position="141"/>
    </location>
</feature>
<keyword evidence="2" id="KW-1133">Transmembrane helix</keyword>
<feature type="domain" description="PPM-type phosphatase" evidence="3">
    <location>
        <begin position="635"/>
        <end position="846"/>
    </location>
</feature>
<dbReference type="EC" id="3.1.3.16" evidence="4"/>
<evidence type="ECO:0000313" key="4">
    <source>
        <dbReference type="EMBL" id="ACV61180.1"/>
    </source>
</evidence>
<feature type="transmembrane region" description="Helical" evidence="2">
    <location>
        <begin position="63"/>
        <end position="83"/>
    </location>
</feature>
<dbReference type="SMART" id="SM00331">
    <property type="entry name" value="PP2C_SIG"/>
    <property type="match status" value="1"/>
</dbReference>
<dbReference type="STRING" id="485916.Dtox_0227"/>
<keyword evidence="5" id="KW-1185">Reference proteome</keyword>
<dbReference type="InterPro" id="IPR045768">
    <property type="entry name" value="SpoIIE_N"/>
</dbReference>
<proteinExistence type="predicted"/>
<dbReference type="Pfam" id="PF19732">
    <property type="entry name" value="SpoIIE_N"/>
    <property type="match status" value="1"/>
</dbReference>
<protein>
    <submittedName>
        <fullName evidence="4">Stage II sporulation protein E, protein serine/threonine phosphatase</fullName>
        <ecNumber evidence="4">3.1.3.16</ecNumber>
    </submittedName>
</protein>
<dbReference type="InterPro" id="IPR001932">
    <property type="entry name" value="PPM-type_phosphatase-like_dom"/>
</dbReference>
<gene>
    <name evidence="4" type="ordered locus">Dtox_0227</name>
</gene>
<dbReference type="eggNOG" id="COG2208">
    <property type="taxonomic scope" value="Bacteria"/>
</dbReference>
<name>C8W3S6_DESAS</name>
<keyword evidence="2" id="KW-0812">Transmembrane</keyword>